<evidence type="ECO:0000256" key="7">
    <source>
        <dbReference type="ARBA" id="ARBA00022729"/>
    </source>
</evidence>
<dbReference type="GO" id="GO:0006508">
    <property type="term" value="P:proteolysis"/>
    <property type="evidence" value="ECO:0007669"/>
    <property type="project" value="UniProtKB-KW"/>
</dbReference>
<dbReference type="InterPro" id="IPR015956">
    <property type="entry name" value="Peniciliin-bd_prot_C_sf"/>
</dbReference>
<dbReference type="EC" id="3.4.16.4" evidence="4"/>
<evidence type="ECO:0000256" key="2">
    <source>
        <dbReference type="ARBA" id="ARBA00004752"/>
    </source>
</evidence>
<dbReference type="PANTHER" id="PTHR21581:SF6">
    <property type="entry name" value="TRAFFICKING PROTEIN PARTICLE COMPLEX SUBUNIT 12"/>
    <property type="match status" value="1"/>
</dbReference>
<dbReference type="InterPro" id="IPR012338">
    <property type="entry name" value="Beta-lactam/transpept-like"/>
</dbReference>
<sequence>VIQFRIFILSLFVCSGSVAQIPIPQPPQLRAESFVLLDFASGKVLAERTPDLRLDPASLTKLMTAYVVFHALDQGQIGLDDQVTVSEKAWRTEGSRMFIEVNTRVRVEDLIRGMIIQSGNDASVALAEHIAGDEDTFSALMNEYAQILGMTGTSYRNSTGLPSLDHYTSARDVAILARAIVAEFPDYYSWYSEREFTYNEITQHNRNSLLWRDTSVDGMKTGYTDNAGYCLVTSAERSGMRLISVVMGMPTAEARASGSQALLNYGFRFYETHRLYTSGEQITSTRIWGGNQETAALGIAKDLFVTIPRGSYDTLSTDLEVEADLIAPLAGEAAVGQVRVSLSGDTLLDVPLITLHPVEQGSFWTRLKDELTLWLR</sequence>
<evidence type="ECO:0000256" key="8">
    <source>
        <dbReference type="ARBA" id="ARBA00022801"/>
    </source>
</evidence>
<comment type="pathway">
    <text evidence="2">Cell wall biogenesis; peptidoglycan biosynthesis.</text>
</comment>
<name>A0A381WQN7_9ZZZZ</name>
<dbReference type="SMART" id="SM00936">
    <property type="entry name" value="PBP5_C"/>
    <property type="match status" value="1"/>
</dbReference>
<dbReference type="AlphaFoldDB" id="A0A381WQN7"/>
<comment type="function">
    <text evidence="1">Removes C-terminal D-alanyl residues from sugar-peptide cell wall precursors.</text>
</comment>
<feature type="non-terminal residue" evidence="14">
    <location>
        <position position="1"/>
    </location>
</feature>
<comment type="similarity">
    <text evidence="3">Belongs to the peptidase S11 family.</text>
</comment>
<keyword evidence="6" id="KW-0645">Protease</keyword>
<dbReference type="Gene3D" id="2.60.410.10">
    <property type="entry name" value="D-Ala-D-Ala carboxypeptidase, C-terminal domain"/>
    <property type="match status" value="1"/>
</dbReference>
<reference evidence="14" key="1">
    <citation type="submission" date="2018-05" db="EMBL/GenBank/DDBJ databases">
        <authorList>
            <person name="Lanie J.A."/>
            <person name="Ng W.-L."/>
            <person name="Kazmierczak K.M."/>
            <person name="Andrzejewski T.M."/>
            <person name="Davidsen T.M."/>
            <person name="Wayne K.J."/>
            <person name="Tettelin H."/>
            <person name="Glass J.I."/>
            <person name="Rusch D."/>
            <person name="Podicherti R."/>
            <person name="Tsui H.-C.T."/>
            <person name="Winkler M.E."/>
        </authorList>
    </citation>
    <scope>NUCLEOTIDE SEQUENCE</scope>
</reference>
<gene>
    <name evidence="14" type="ORF">METZ01_LOCUS107392</name>
</gene>
<comment type="catalytic activity">
    <reaction evidence="12">
        <text>Preferential cleavage: (Ac)2-L-Lys-D-Ala-|-D-Ala. Also transpeptidation of peptidyl-alanyl moieties that are N-acyl substituents of D-alanine.</text>
        <dbReference type="EC" id="3.4.16.4"/>
    </reaction>
</comment>
<dbReference type="PANTHER" id="PTHR21581">
    <property type="entry name" value="D-ALANYL-D-ALANINE CARBOXYPEPTIDASE"/>
    <property type="match status" value="1"/>
</dbReference>
<dbReference type="Pfam" id="PF00768">
    <property type="entry name" value="Peptidase_S11"/>
    <property type="match status" value="1"/>
</dbReference>
<keyword evidence="7" id="KW-0732">Signal</keyword>
<dbReference type="GO" id="GO:0008360">
    <property type="term" value="P:regulation of cell shape"/>
    <property type="evidence" value="ECO:0007669"/>
    <property type="project" value="UniProtKB-KW"/>
</dbReference>
<keyword evidence="10" id="KW-0573">Peptidoglycan synthesis</keyword>
<evidence type="ECO:0000256" key="9">
    <source>
        <dbReference type="ARBA" id="ARBA00022960"/>
    </source>
</evidence>
<dbReference type="SUPFAM" id="SSF56601">
    <property type="entry name" value="beta-lactamase/transpeptidase-like"/>
    <property type="match status" value="1"/>
</dbReference>
<evidence type="ECO:0000256" key="6">
    <source>
        <dbReference type="ARBA" id="ARBA00022670"/>
    </source>
</evidence>
<evidence type="ECO:0000256" key="1">
    <source>
        <dbReference type="ARBA" id="ARBA00003217"/>
    </source>
</evidence>
<dbReference type="GO" id="GO:0009252">
    <property type="term" value="P:peptidoglycan biosynthetic process"/>
    <property type="evidence" value="ECO:0007669"/>
    <property type="project" value="UniProtKB-UniPathway"/>
</dbReference>
<dbReference type="InterPro" id="IPR018044">
    <property type="entry name" value="Peptidase_S11"/>
</dbReference>
<dbReference type="GO" id="GO:0009002">
    <property type="term" value="F:serine-type D-Ala-D-Ala carboxypeptidase activity"/>
    <property type="evidence" value="ECO:0007669"/>
    <property type="project" value="UniProtKB-EC"/>
</dbReference>
<dbReference type="EMBL" id="UINC01012495">
    <property type="protein sequence ID" value="SVA54538.1"/>
    <property type="molecule type" value="Genomic_DNA"/>
</dbReference>
<evidence type="ECO:0000259" key="13">
    <source>
        <dbReference type="SMART" id="SM00936"/>
    </source>
</evidence>
<keyword evidence="5" id="KW-0121">Carboxypeptidase</keyword>
<evidence type="ECO:0000256" key="4">
    <source>
        <dbReference type="ARBA" id="ARBA00012448"/>
    </source>
</evidence>
<dbReference type="InterPro" id="IPR037167">
    <property type="entry name" value="Peptidase_S11_C_sf"/>
</dbReference>
<protein>
    <recommendedName>
        <fullName evidence="4">serine-type D-Ala-D-Ala carboxypeptidase</fullName>
        <ecNumber evidence="4">3.4.16.4</ecNumber>
    </recommendedName>
</protein>
<dbReference type="Gene3D" id="3.40.710.10">
    <property type="entry name" value="DD-peptidase/beta-lactamase superfamily"/>
    <property type="match status" value="1"/>
</dbReference>
<evidence type="ECO:0000256" key="10">
    <source>
        <dbReference type="ARBA" id="ARBA00022984"/>
    </source>
</evidence>
<accession>A0A381WQN7</accession>
<dbReference type="UniPathway" id="UPA00219"/>
<keyword evidence="11" id="KW-0961">Cell wall biogenesis/degradation</keyword>
<feature type="domain" description="Peptidase S11 D-Ala-D-Ala carboxypeptidase A C-terminal" evidence="13">
    <location>
        <begin position="270"/>
        <end position="360"/>
    </location>
</feature>
<evidence type="ECO:0000256" key="12">
    <source>
        <dbReference type="ARBA" id="ARBA00034000"/>
    </source>
</evidence>
<dbReference type="GO" id="GO:0071555">
    <property type="term" value="P:cell wall organization"/>
    <property type="evidence" value="ECO:0007669"/>
    <property type="project" value="UniProtKB-KW"/>
</dbReference>
<keyword evidence="8" id="KW-0378">Hydrolase</keyword>
<organism evidence="14">
    <name type="scientific">marine metagenome</name>
    <dbReference type="NCBI Taxonomy" id="408172"/>
    <lineage>
        <taxon>unclassified sequences</taxon>
        <taxon>metagenomes</taxon>
        <taxon>ecological metagenomes</taxon>
    </lineage>
</organism>
<dbReference type="SUPFAM" id="SSF69189">
    <property type="entry name" value="Penicillin-binding protein associated domain"/>
    <property type="match status" value="1"/>
</dbReference>
<dbReference type="InterPro" id="IPR001967">
    <property type="entry name" value="Peptidase_S11_N"/>
</dbReference>
<evidence type="ECO:0000256" key="11">
    <source>
        <dbReference type="ARBA" id="ARBA00023316"/>
    </source>
</evidence>
<dbReference type="InterPro" id="IPR012907">
    <property type="entry name" value="Peptidase_S11_C"/>
</dbReference>
<dbReference type="PRINTS" id="PR00725">
    <property type="entry name" value="DADACBPTASE1"/>
</dbReference>
<keyword evidence="9" id="KW-0133">Cell shape</keyword>
<evidence type="ECO:0000313" key="14">
    <source>
        <dbReference type="EMBL" id="SVA54538.1"/>
    </source>
</evidence>
<evidence type="ECO:0000256" key="3">
    <source>
        <dbReference type="ARBA" id="ARBA00007164"/>
    </source>
</evidence>
<proteinExistence type="inferred from homology"/>
<evidence type="ECO:0000256" key="5">
    <source>
        <dbReference type="ARBA" id="ARBA00022645"/>
    </source>
</evidence>
<dbReference type="Pfam" id="PF07943">
    <property type="entry name" value="PBP5_C"/>
    <property type="match status" value="1"/>
</dbReference>